<feature type="transmembrane region" description="Helical" evidence="1">
    <location>
        <begin position="17"/>
        <end position="35"/>
    </location>
</feature>
<evidence type="ECO:0000313" key="3">
    <source>
        <dbReference type="EMBL" id="KID85184.1"/>
    </source>
</evidence>
<feature type="domain" description="Glycosyl transferase CAP10" evidence="2">
    <location>
        <begin position="353"/>
        <end position="619"/>
    </location>
</feature>
<keyword evidence="1" id="KW-0812">Transmembrane</keyword>
<protein>
    <submittedName>
        <fullName evidence="3">Lipopolysaccharide-modifying protein</fullName>
    </submittedName>
</protein>
<organism evidence="3 4">
    <name type="scientific">Metarhizium guizhouense (strain ARSEF 977)</name>
    <dbReference type="NCBI Taxonomy" id="1276136"/>
    <lineage>
        <taxon>Eukaryota</taxon>
        <taxon>Fungi</taxon>
        <taxon>Dikarya</taxon>
        <taxon>Ascomycota</taxon>
        <taxon>Pezizomycotina</taxon>
        <taxon>Sordariomycetes</taxon>
        <taxon>Hypocreomycetidae</taxon>
        <taxon>Hypocreales</taxon>
        <taxon>Clavicipitaceae</taxon>
        <taxon>Metarhizium</taxon>
    </lineage>
</organism>
<keyword evidence="4" id="KW-1185">Reference proteome</keyword>
<keyword evidence="1" id="KW-0472">Membrane</keyword>
<sequence>MFQASPTIALFLRRRQLLRFLFLASSLYLVFWFWLPCLERLKTTEWMRHHAEARPRPKLNHSAPKNHPIDNLIRDANARLDNLLEKRSFTLQESAARYRERRGRHPPPGFDQWFAQALKDEAVVVEEFFDRIHHDINPFWAVDPRELRTQANAHPQVIRVRNRRVKFETDDPDRVPWINLWAKLVEDMMPHLPDLDMPINVMDEPRVLVPWDQINEYVSTERANRRLLDPQNTTNTYGAFKHVAESKAHLYDPGWITNDAHRYWDHVRATCSPDDPSRTVSSLDSFDGPVDFPTEPMRYMFHGYVQNFTQAQNPCTQPHLRGMHGAFVESISMSTTHSLFPLFGGSKMPQNNELLIPGAMYLSPREFYNGGKDHGPAWADKKDGLIWRGTASGGRNKHDNWWHFHRHRWVQMMNASVLTAMERGDPAHAKTSTFRLPPRERYAVKAQADGRLGEWLSSLSDVAFVHLECFPSVEDRVGTWPFGHDEIRKTCAYTSPFMEVQPSLPMKEQYRYKFLPDVDGNSFSGRWRAFLQSTSLPLKATIYTEWHDDRLVPWVHFVPFDNTYQDIYGVLDYFLARDDEAEAIAGQGKDWAERVLRRQDMKLYVWRLLLEYARVLDDGRDSLAFVGDLLK</sequence>
<evidence type="ECO:0000313" key="4">
    <source>
        <dbReference type="Proteomes" id="UP000031192"/>
    </source>
</evidence>
<comment type="caution">
    <text evidence="3">The sequence shown here is derived from an EMBL/GenBank/DDBJ whole genome shotgun (WGS) entry which is preliminary data.</text>
</comment>
<proteinExistence type="predicted"/>
<dbReference type="AlphaFoldDB" id="A0A0B4HZD7"/>
<dbReference type="OrthoDB" id="541052at2759"/>
<accession>A0A0B4HZD7</accession>
<dbReference type="PANTHER" id="PTHR12203">
    <property type="entry name" value="KDEL LYS-ASP-GLU-LEU CONTAINING - RELATED"/>
    <property type="match status" value="1"/>
</dbReference>
<evidence type="ECO:0000256" key="1">
    <source>
        <dbReference type="SAM" id="Phobius"/>
    </source>
</evidence>
<dbReference type="HOGENOM" id="CLU_005027_4_2_1"/>
<dbReference type="InterPro" id="IPR006598">
    <property type="entry name" value="CAP10"/>
</dbReference>
<evidence type="ECO:0000259" key="2">
    <source>
        <dbReference type="SMART" id="SM00672"/>
    </source>
</evidence>
<gene>
    <name evidence="3" type="ORF">MGU_07606</name>
</gene>
<dbReference type="PANTHER" id="PTHR12203:SF22">
    <property type="entry name" value="CAPSULE ASSOCIATED PROTEIN"/>
    <property type="match status" value="1"/>
</dbReference>
<dbReference type="InterPro" id="IPR051091">
    <property type="entry name" value="O-Glucosyltr/Glycosyltrsf_90"/>
</dbReference>
<dbReference type="SMART" id="SM00672">
    <property type="entry name" value="CAP10"/>
    <property type="match status" value="1"/>
</dbReference>
<dbReference type="EMBL" id="AZNH01000033">
    <property type="protein sequence ID" value="KID85184.1"/>
    <property type="molecule type" value="Genomic_DNA"/>
</dbReference>
<dbReference type="Pfam" id="PF05686">
    <property type="entry name" value="Glyco_transf_90"/>
    <property type="match status" value="1"/>
</dbReference>
<keyword evidence="1" id="KW-1133">Transmembrane helix</keyword>
<dbReference type="Proteomes" id="UP000031192">
    <property type="component" value="Unassembled WGS sequence"/>
</dbReference>
<reference evidence="3 4" key="1">
    <citation type="journal article" date="2014" name="Proc. Natl. Acad. Sci. U.S.A.">
        <title>Trajectory and genomic determinants of fungal-pathogen speciation and host adaptation.</title>
        <authorList>
            <person name="Hu X."/>
            <person name="Xiao G."/>
            <person name="Zheng P."/>
            <person name="Shang Y."/>
            <person name="Su Y."/>
            <person name="Zhang X."/>
            <person name="Liu X."/>
            <person name="Zhan S."/>
            <person name="St Leger R.J."/>
            <person name="Wang C."/>
        </authorList>
    </citation>
    <scope>NUCLEOTIDE SEQUENCE [LARGE SCALE GENOMIC DNA]</scope>
    <source>
        <strain evidence="3 4">ARSEF 977</strain>
    </source>
</reference>
<name>A0A0B4HZD7_METGA</name>